<evidence type="ECO:0000313" key="2">
    <source>
        <dbReference type="Proteomes" id="UP000054717"/>
    </source>
</evidence>
<gene>
    <name evidence="1" type="ORF">AWB66_01478</name>
</gene>
<sequence length="46" mass="5234">MEGLLKYESLIDGTVDLCDVALLNDALSVKRENEARVQDHMEKSKR</sequence>
<proteinExistence type="predicted"/>
<dbReference type="AlphaFoldDB" id="A0A158G103"/>
<keyword evidence="2" id="KW-1185">Reference proteome</keyword>
<dbReference type="RefSeq" id="WP_200818940.1">
    <property type="nucleotide sequence ID" value="NZ_FCNZ02000004.1"/>
</dbReference>
<dbReference type="Pfam" id="PF21829">
    <property type="entry name" value="DUF6889"/>
    <property type="match status" value="1"/>
</dbReference>
<name>A0A158G103_9BURK</name>
<dbReference type="STRING" id="326475.AWB66_01478"/>
<organism evidence="1 2">
    <name type="scientific">Caballeronia telluris</name>
    <dbReference type="NCBI Taxonomy" id="326475"/>
    <lineage>
        <taxon>Bacteria</taxon>
        <taxon>Pseudomonadati</taxon>
        <taxon>Pseudomonadota</taxon>
        <taxon>Betaproteobacteria</taxon>
        <taxon>Burkholderiales</taxon>
        <taxon>Burkholderiaceae</taxon>
        <taxon>Caballeronia</taxon>
    </lineage>
</organism>
<dbReference type="InterPro" id="IPR054182">
    <property type="entry name" value="DUF6889"/>
</dbReference>
<dbReference type="Proteomes" id="UP000054717">
    <property type="component" value="Unassembled WGS sequence"/>
</dbReference>
<evidence type="ECO:0000313" key="1">
    <source>
        <dbReference type="EMBL" id="SAL25702.1"/>
    </source>
</evidence>
<comment type="caution">
    <text evidence="1">The sequence shown here is derived from an EMBL/GenBank/DDBJ whole genome shotgun (WGS) entry which is preliminary data.</text>
</comment>
<reference evidence="1" key="1">
    <citation type="submission" date="2016-01" db="EMBL/GenBank/DDBJ databases">
        <authorList>
            <person name="Peeters Charlotte."/>
        </authorList>
    </citation>
    <scope>NUCLEOTIDE SEQUENCE</scope>
    <source>
        <strain evidence="1">LMG 22936</strain>
    </source>
</reference>
<accession>A0A158G103</accession>
<dbReference type="EMBL" id="FCNZ02000004">
    <property type="protein sequence ID" value="SAL25702.1"/>
    <property type="molecule type" value="Genomic_DNA"/>
</dbReference>
<protein>
    <submittedName>
        <fullName evidence="1">Uncharacterized protein</fullName>
    </submittedName>
</protein>